<sequence>MTSPLPRLAAAAAGAVVGLAVVCAVGVACGIVYANRAF</sequence>
<reference evidence="1 2" key="1">
    <citation type="submission" date="2016-08" db="EMBL/GenBank/DDBJ databases">
        <title>Genome sequence of Clavibacter michiganensis subsp. michiganensis strain CASJ007.</title>
        <authorList>
            <person name="Thapa S.P."/>
            <person name="Coaker G."/>
        </authorList>
    </citation>
    <scope>NUCLEOTIDE SEQUENCE [LARGE SCALE GENOMIC DNA]</scope>
    <source>
        <strain evidence="1">CASJ007</strain>
    </source>
</reference>
<protein>
    <submittedName>
        <fullName evidence="1">Uncharacterized protein</fullName>
    </submittedName>
</protein>
<dbReference type="AlphaFoldDB" id="A0A1Y3F9P4"/>
<evidence type="ECO:0000313" key="1">
    <source>
        <dbReference type="EMBL" id="OUE04414.1"/>
    </source>
</evidence>
<organism evidence="1 2">
    <name type="scientific">Clavibacter michiganensis subsp. michiganensis</name>
    <dbReference type="NCBI Taxonomy" id="33013"/>
    <lineage>
        <taxon>Bacteria</taxon>
        <taxon>Bacillati</taxon>
        <taxon>Actinomycetota</taxon>
        <taxon>Actinomycetes</taxon>
        <taxon>Micrococcales</taxon>
        <taxon>Microbacteriaceae</taxon>
        <taxon>Clavibacter</taxon>
    </lineage>
</organism>
<gene>
    <name evidence="1" type="ORF">CMMCAS07_05665</name>
</gene>
<accession>A0A1Y3F9P4</accession>
<dbReference type="Proteomes" id="UP000195062">
    <property type="component" value="Unassembled WGS sequence"/>
</dbReference>
<evidence type="ECO:0000313" key="2">
    <source>
        <dbReference type="Proteomes" id="UP000195062"/>
    </source>
</evidence>
<proteinExistence type="predicted"/>
<comment type="caution">
    <text evidence="1">The sequence shown here is derived from an EMBL/GenBank/DDBJ whole genome shotgun (WGS) entry which is preliminary data.</text>
</comment>
<dbReference type="PROSITE" id="PS51257">
    <property type="entry name" value="PROKAR_LIPOPROTEIN"/>
    <property type="match status" value="1"/>
</dbReference>
<dbReference type="EMBL" id="MDHH01000001">
    <property type="protein sequence ID" value="OUE04414.1"/>
    <property type="molecule type" value="Genomic_DNA"/>
</dbReference>
<name>A0A1Y3F9P4_CLAMM</name>
<keyword evidence="2" id="KW-1185">Reference proteome</keyword>